<evidence type="ECO:0000256" key="4">
    <source>
        <dbReference type="ARBA" id="ARBA00022989"/>
    </source>
</evidence>
<keyword evidence="5 8" id="KW-0472">Membrane</keyword>
<name>A0A8J5L3R1_ZINOF</name>
<keyword evidence="4 8" id="KW-1133">Transmembrane helix</keyword>
<evidence type="ECO:0000256" key="1">
    <source>
        <dbReference type="ARBA" id="ARBA00004370"/>
    </source>
</evidence>
<keyword evidence="6" id="KW-0479">Metal-binding</keyword>
<feature type="region of interest" description="Disordered" evidence="7">
    <location>
        <begin position="312"/>
        <end position="357"/>
    </location>
</feature>
<feature type="region of interest" description="Disordered" evidence="7">
    <location>
        <begin position="1004"/>
        <end position="1068"/>
    </location>
</feature>
<feature type="region of interest" description="Disordered" evidence="7">
    <location>
        <begin position="383"/>
        <end position="403"/>
    </location>
</feature>
<feature type="compositionally biased region" description="Basic residues" evidence="7">
    <location>
        <begin position="386"/>
        <end position="401"/>
    </location>
</feature>
<dbReference type="Proteomes" id="UP000734854">
    <property type="component" value="Unassembled WGS sequence"/>
</dbReference>
<feature type="compositionally biased region" description="Low complexity" evidence="7">
    <location>
        <begin position="167"/>
        <end position="176"/>
    </location>
</feature>
<feature type="transmembrane region" description="Helical" evidence="8">
    <location>
        <begin position="1254"/>
        <end position="1274"/>
    </location>
</feature>
<keyword evidence="6" id="KW-0862">Zinc</keyword>
<evidence type="ECO:0000256" key="5">
    <source>
        <dbReference type="ARBA" id="ARBA00023136"/>
    </source>
</evidence>
<dbReference type="PROSITE" id="PS50158">
    <property type="entry name" value="ZF_CCHC"/>
    <property type="match status" value="1"/>
</dbReference>
<reference evidence="10 11" key="1">
    <citation type="submission" date="2020-08" db="EMBL/GenBank/DDBJ databases">
        <title>Plant Genome Project.</title>
        <authorList>
            <person name="Zhang R.-G."/>
        </authorList>
    </citation>
    <scope>NUCLEOTIDE SEQUENCE [LARGE SCALE GENOMIC DNA]</scope>
    <source>
        <tissue evidence="10">Rhizome</tissue>
    </source>
</reference>
<dbReference type="PANTHER" id="PTHR31113">
    <property type="entry name" value="UPF0496 PROTEIN 3-RELATED"/>
    <property type="match status" value="1"/>
</dbReference>
<comment type="similarity">
    <text evidence="2">Belongs to the UPF0496 family.</text>
</comment>
<comment type="subcellular location">
    <subcellularLocation>
        <location evidence="1">Membrane</location>
    </subcellularLocation>
</comment>
<evidence type="ECO:0000256" key="7">
    <source>
        <dbReference type="SAM" id="MobiDB-lite"/>
    </source>
</evidence>
<feature type="domain" description="CCHC-type" evidence="9">
    <location>
        <begin position="188"/>
        <end position="203"/>
    </location>
</feature>
<protein>
    <recommendedName>
        <fullName evidence="9">CCHC-type domain-containing protein</fullName>
    </recommendedName>
</protein>
<evidence type="ECO:0000313" key="11">
    <source>
        <dbReference type="Proteomes" id="UP000734854"/>
    </source>
</evidence>
<evidence type="ECO:0000259" key="9">
    <source>
        <dbReference type="PROSITE" id="PS50158"/>
    </source>
</evidence>
<feature type="compositionally biased region" description="Low complexity" evidence="7">
    <location>
        <begin position="1056"/>
        <end position="1068"/>
    </location>
</feature>
<dbReference type="SUPFAM" id="SSF57756">
    <property type="entry name" value="Retrovirus zinc finger-like domains"/>
    <property type="match status" value="1"/>
</dbReference>
<feature type="compositionally biased region" description="Polar residues" evidence="7">
    <location>
        <begin position="1013"/>
        <end position="1022"/>
    </location>
</feature>
<dbReference type="InterPro" id="IPR036875">
    <property type="entry name" value="Znf_CCHC_sf"/>
</dbReference>
<feature type="compositionally biased region" description="Polar residues" evidence="7">
    <location>
        <begin position="316"/>
        <end position="326"/>
    </location>
</feature>
<gene>
    <name evidence="10" type="ORF">ZIOFF_028731</name>
</gene>
<evidence type="ECO:0000313" key="10">
    <source>
        <dbReference type="EMBL" id="KAG6510700.1"/>
    </source>
</evidence>
<dbReference type="Gene3D" id="4.10.60.10">
    <property type="entry name" value="Zinc finger, CCHC-type"/>
    <property type="match status" value="1"/>
</dbReference>
<dbReference type="InterPro" id="IPR001878">
    <property type="entry name" value="Znf_CCHC"/>
</dbReference>
<dbReference type="GO" id="GO:0008270">
    <property type="term" value="F:zinc ion binding"/>
    <property type="evidence" value="ECO:0007669"/>
    <property type="project" value="UniProtKB-KW"/>
</dbReference>
<dbReference type="EMBL" id="JACMSC010000008">
    <property type="protein sequence ID" value="KAG6510700.1"/>
    <property type="molecule type" value="Genomic_DNA"/>
</dbReference>
<keyword evidence="11" id="KW-1185">Reference proteome</keyword>
<dbReference type="GO" id="GO:0016020">
    <property type="term" value="C:membrane"/>
    <property type="evidence" value="ECO:0007669"/>
    <property type="project" value="UniProtKB-SubCell"/>
</dbReference>
<evidence type="ECO:0000256" key="2">
    <source>
        <dbReference type="ARBA" id="ARBA00009074"/>
    </source>
</evidence>
<accession>A0A8J5L3R1</accession>
<evidence type="ECO:0000256" key="8">
    <source>
        <dbReference type="SAM" id="Phobius"/>
    </source>
</evidence>
<evidence type="ECO:0000256" key="3">
    <source>
        <dbReference type="ARBA" id="ARBA00022692"/>
    </source>
</evidence>
<feature type="region of interest" description="Disordered" evidence="7">
    <location>
        <begin position="106"/>
        <end position="176"/>
    </location>
</feature>
<feature type="region of interest" description="Disordered" evidence="7">
    <location>
        <begin position="240"/>
        <end position="263"/>
    </location>
</feature>
<proteinExistence type="inferred from homology"/>
<feature type="compositionally biased region" description="Basic and acidic residues" evidence="7">
    <location>
        <begin position="106"/>
        <end position="116"/>
    </location>
</feature>
<dbReference type="SMART" id="SM00343">
    <property type="entry name" value="ZnF_C2HC"/>
    <property type="match status" value="2"/>
</dbReference>
<comment type="caution">
    <text evidence="10">The sequence shown here is derived from an EMBL/GenBank/DDBJ whole genome shotgun (WGS) entry which is preliminary data.</text>
</comment>
<evidence type="ECO:0000256" key="6">
    <source>
        <dbReference type="PROSITE-ProRule" id="PRU00047"/>
    </source>
</evidence>
<dbReference type="PANTHER" id="PTHR31113:SF5">
    <property type="entry name" value="OS04G0405700 PROTEIN"/>
    <property type="match status" value="1"/>
</dbReference>
<feature type="compositionally biased region" description="Acidic residues" evidence="7">
    <location>
        <begin position="1023"/>
        <end position="1032"/>
    </location>
</feature>
<keyword evidence="3 8" id="KW-0812">Transmembrane</keyword>
<keyword evidence="6" id="KW-0863">Zinc-finger</keyword>
<organism evidence="10 11">
    <name type="scientific">Zingiber officinale</name>
    <name type="common">Ginger</name>
    <name type="synonym">Amomum zingiber</name>
    <dbReference type="NCBI Taxonomy" id="94328"/>
    <lineage>
        <taxon>Eukaryota</taxon>
        <taxon>Viridiplantae</taxon>
        <taxon>Streptophyta</taxon>
        <taxon>Embryophyta</taxon>
        <taxon>Tracheophyta</taxon>
        <taxon>Spermatophyta</taxon>
        <taxon>Magnoliopsida</taxon>
        <taxon>Liliopsida</taxon>
        <taxon>Zingiberales</taxon>
        <taxon>Zingiberaceae</taxon>
        <taxon>Zingiber</taxon>
    </lineage>
</organism>
<dbReference type="GO" id="GO:0003676">
    <property type="term" value="F:nucleic acid binding"/>
    <property type="evidence" value="ECO:0007669"/>
    <property type="project" value="InterPro"/>
</dbReference>
<sequence length="1419" mass="158381">MDQFGEDIIIPPFYNDNFAYWKVRMMYFLRTNMWNWFCVQEGFTPPMDKEGEPLEKNKWTKEQVHQSTINNEVTKTIEFPLPTNVLCKIGKYNNAKELWDNLAKYHEESSTSSHEEEPSEPSSSHHGGSELGVEGYSTSKEEEEESSCSRSEQEEASTSGRDEEESSSTSTTLGNSNTVISSKLHIMCFECRKFGHYKSKCPKRVRKTPLAPKVKEAGVSTSKSKKHVVYFQCKQQGHYRSQCPRGRQPHKDKRPNTCKGGAKANPKVTFKAHSCNSSRMYASSLIVIVNNDKHVNTINRYMCLGAKHVSLDKNNSRNANPRINSSKAKENLDRNLKSSRHMPRNTSNKNDKSKLEVLEKENQVLRSRLDSLEKALKDLTLGSRGQKLKSKDKKGLGHKPKSQLVKPTYHNISFDYGTKPRARKTITKVTREVTPIVDLDETQMTKALKPKRVIRRVAREVIPSEYLVNPMSSNRPIQGRPDRSGDRSVMIQKEDRFGNRSKGFLIGLGTDQIETLQDIVGAMVKVDLVDLIRERVQVWRLGNGKVQVWRLGTGKVQAGSLAREKSKCGDLAREKSKYGDLARRSPSRELVSLARGKVLTGMLGSWKILVSEARQWESPNWDVRQLESPGFLIGPGTDQDGADRSGPIETLRSVRTDQIPLESWATLQEFLDRFVELLLVEASRELHSTTGSAAAELLVASVREVATSSGTPVDEKASCCVYIPVPVFRGLIHRRIDRLRPPYGHAEDFRCTNPNCRKNARIWGGYSHPPSLAELVSWLRSKSCIASLASDFSSLDELCFVVCYVVALLLLHPLLANSPSNFDGYILCPTIDLVLRSTGSPEPNFRPSRATFRSGFSSLGNAARFLLARPCTLSQHLVPQTHQARRLSPVPSFSLAMCFARLSVLLRLSVQLLDIPKTFSEQRASMKVVEIDVLKLQAPGATLGARTAQVPGQAPARGRSLWEACPGARNSGVRIPFKRPDHLFFQLLFCNKDSTRFSMNCFSGRSRGGHPQSAPSPATTGSGEEEEQEQEGEGINGQSHRRHRSTDRSPLSDRGATTTSAAASAAVSPASATINLSTAYMHAVNTNSYKEIWYTIHRHHSEEGEASHSAGTPSPDGLIERVLQPDRASIEEALRGATPNHLTRLISDYFDSSENTSLVCLSLRRIVDRARAMYAPIGELIDLLPSADGHHAFLTHHQCDWAFDRLLEFDLCGNPFPVPSSSEESSFHGMRGCFSNLKQQLDLRLFKARRKRRLAYRATRGIGAGLILFTVGLAVAGAVLATHAIVVIMVGPSIVIGGCLPTRDLRGGSRPRQRDYMAQLDAASRGAYVLNNDLETIERLVARLHANVESDRDLVRLGLESGRGQQHQIEEVLRQFRRNHPSFLNQLEDLEEHICCFLASINSSRSLLLRQIQHQPPPP</sequence>
<feature type="compositionally biased region" description="Basic and acidic residues" evidence="7">
    <location>
        <begin position="327"/>
        <end position="336"/>
    </location>
</feature>
<dbReference type="InterPro" id="IPR007749">
    <property type="entry name" value="DUF677"/>
</dbReference>